<feature type="compositionally biased region" description="Basic and acidic residues" evidence="6">
    <location>
        <begin position="45"/>
        <end position="55"/>
    </location>
</feature>
<keyword evidence="8" id="KW-1185">Reference proteome</keyword>
<feature type="region of interest" description="Disordered" evidence="6">
    <location>
        <begin position="461"/>
        <end position="540"/>
    </location>
</feature>
<dbReference type="GO" id="GO:0005789">
    <property type="term" value="C:endoplasmic reticulum membrane"/>
    <property type="evidence" value="ECO:0007669"/>
    <property type="project" value="TreeGrafter"/>
</dbReference>
<feature type="compositionally biased region" description="Polar residues" evidence="6">
    <location>
        <begin position="570"/>
        <end position="581"/>
    </location>
</feature>
<keyword evidence="3" id="KW-0812">Transmembrane</keyword>
<feature type="compositionally biased region" description="Basic and acidic residues" evidence="6">
    <location>
        <begin position="507"/>
        <end position="535"/>
    </location>
</feature>
<reference evidence="7 8" key="1">
    <citation type="journal article" date="2012" name="Genome Biol.">
        <title>Genome and low-iron response of an oceanic diatom adapted to chronic iron limitation.</title>
        <authorList>
            <person name="Lommer M."/>
            <person name="Specht M."/>
            <person name="Roy A.S."/>
            <person name="Kraemer L."/>
            <person name="Andreson R."/>
            <person name="Gutowska M.A."/>
            <person name="Wolf J."/>
            <person name="Bergner S.V."/>
            <person name="Schilhabel M.B."/>
            <person name="Klostermeier U.C."/>
            <person name="Beiko R.G."/>
            <person name="Rosenstiel P."/>
            <person name="Hippler M."/>
            <person name="Laroche J."/>
        </authorList>
    </citation>
    <scope>NUCLEOTIDE SEQUENCE [LARGE SCALE GENOMIC DNA]</scope>
    <source>
        <strain evidence="7 8">CCMP1005</strain>
    </source>
</reference>
<feature type="compositionally biased region" description="Basic and acidic residues" evidence="6">
    <location>
        <begin position="652"/>
        <end position="662"/>
    </location>
</feature>
<dbReference type="InterPro" id="IPR008010">
    <property type="entry name" value="Tatp1"/>
</dbReference>
<feature type="compositionally biased region" description="Basic and acidic residues" evidence="6">
    <location>
        <begin position="180"/>
        <end position="191"/>
    </location>
</feature>
<dbReference type="OMA" id="SDWIKHS"/>
<keyword evidence="4" id="KW-1133">Transmembrane helix</keyword>
<feature type="compositionally biased region" description="Low complexity" evidence="6">
    <location>
        <begin position="582"/>
        <end position="592"/>
    </location>
</feature>
<dbReference type="Pfam" id="PF05346">
    <property type="entry name" value="DUF747"/>
    <property type="match status" value="1"/>
</dbReference>
<proteinExistence type="inferred from homology"/>
<feature type="non-terminal residue" evidence="7">
    <location>
        <position position="963"/>
    </location>
</feature>
<feature type="region of interest" description="Disordered" evidence="6">
    <location>
        <begin position="315"/>
        <end position="420"/>
    </location>
</feature>
<evidence type="ECO:0000313" key="7">
    <source>
        <dbReference type="EMBL" id="EJK63063.1"/>
    </source>
</evidence>
<name>K0SA90_THAOC</name>
<feature type="compositionally biased region" description="Basic and acidic residues" evidence="6">
    <location>
        <begin position="381"/>
        <end position="397"/>
    </location>
</feature>
<comment type="subcellular location">
    <subcellularLocation>
        <location evidence="1">Membrane</location>
        <topology evidence="1">Multi-pass membrane protein</topology>
    </subcellularLocation>
</comment>
<sequence>MYDDSSHSGEVGLSLSPTPSPSKTSTPRTSRRNTGGNWLGADSKSNPRPDEDSRNNSRFPNTMEEESDTRETNSIPVHPNLLRNIAGSPAINGEGNLPHGVRNVDASAVANGSASNQAQLMEARMIQLEQTISTLSSVCKDLWLQQRHLMDQCGTSEKHNETRTNSDCSSPSTSPSTPENKLDTSEEDRARLAQWPPSHHGLLESPDIMTTKEHTRLSTGDKIHLRGLSLGSSSLNSAQNAEMYSADSSLNSSSGQLLASNIRHALGSGGQLRRSNMPYGKNGKTMSMVLLDINPDESRGPNMIHLDPYEELDAESLVESRSGSSSFGRSDRSKRRRSSGGRNGGRQDGRSSNGDKGNDSETSNESLNDSSSSNDDSLSTIERDDHRSKRDRPDRRLSSSMFEKPATGQVATTSGVEDEAVRLRRYRERAYSLNDAGVGSGNTAFHQHIAADNKENRLSKWSSSLDVQQEGNEESPRDGSAIKSITSESNEELYTAMPILSATSSRPESKLPKPRDESGYPSEELRHVDSNKDVKTIGSGATGMTHSLSYSSNMSSVSTNTIKTRNVATSMTPQAQMSKQRTSSVSSSGSTTQLTPMQVVKRRPSTSSSPFRDKRDRSSSIASSRDEYTTPMKDSAENVREYKGGATRGKRDRLLRSSKSPDVKSSGTQQTMKSFFINDLLNIDSRNQDGSATEDIDENMEEFLRIPGKLEFLMIFSLGVCMDSFLYAWAMLPLKFLWGWTPLPAYAKRANLARLQSGALSDINWQALPLDPWPGHAETVRPDCDSRSFRPAALLLRTGCLGQLVLEHDEAAMAPSDASQLNSADNALLTLLISGNFAEIKSTVFKKYNKQNLFKITTSDICERFKLALFLMLILFLNRFQGDMTASMVKDYYTMCGVVFAAELVSDWIKHSFITKFNLIKSTTYFDYALVLSGDVTGIGHEGLNLDCTHAAVKRLGLAQIPL</sequence>
<protein>
    <submittedName>
        <fullName evidence="7">Uncharacterized protein</fullName>
    </submittedName>
</protein>
<evidence type="ECO:0000313" key="8">
    <source>
        <dbReference type="Proteomes" id="UP000266841"/>
    </source>
</evidence>
<dbReference type="AlphaFoldDB" id="K0SA90"/>
<feature type="region of interest" description="Disordered" evidence="6">
    <location>
        <begin position="155"/>
        <end position="208"/>
    </location>
</feature>
<dbReference type="Proteomes" id="UP000266841">
    <property type="component" value="Unassembled WGS sequence"/>
</dbReference>
<evidence type="ECO:0000256" key="2">
    <source>
        <dbReference type="ARBA" id="ARBA00008803"/>
    </source>
</evidence>
<feature type="compositionally biased region" description="Basic and acidic residues" evidence="6">
    <location>
        <begin position="611"/>
        <end position="643"/>
    </location>
</feature>
<evidence type="ECO:0000256" key="6">
    <source>
        <dbReference type="SAM" id="MobiDB-lite"/>
    </source>
</evidence>
<keyword evidence="5" id="KW-0472">Membrane</keyword>
<dbReference type="PANTHER" id="PTHR13317:SF4">
    <property type="entry name" value="TRANSMEMBRANE ANTERIOR POSTERIOR TRANSFORMATION PROTEIN 1 HOMOLOG"/>
    <property type="match status" value="1"/>
</dbReference>
<dbReference type="eggNOG" id="KOG2490">
    <property type="taxonomic scope" value="Eukaryota"/>
</dbReference>
<evidence type="ECO:0000256" key="5">
    <source>
        <dbReference type="ARBA" id="ARBA00023136"/>
    </source>
</evidence>
<feature type="region of interest" description="Disordered" evidence="6">
    <location>
        <begin position="1"/>
        <end position="76"/>
    </location>
</feature>
<dbReference type="EMBL" id="AGNL01018461">
    <property type="protein sequence ID" value="EJK63063.1"/>
    <property type="molecule type" value="Genomic_DNA"/>
</dbReference>
<dbReference type="OrthoDB" id="29023at2759"/>
<gene>
    <name evidence="7" type="ORF">THAOC_16302</name>
</gene>
<organism evidence="7 8">
    <name type="scientific">Thalassiosira oceanica</name>
    <name type="common">Marine diatom</name>
    <dbReference type="NCBI Taxonomy" id="159749"/>
    <lineage>
        <taxon>Eukaryota</taxon>
        <taxon>Sar</taxon>
        <taxon>Stramenopiles</taxon>
        <taxon>Ochrophyta</taxon>
        <taxon>Bacillariophyta</taxon>
        <taxon>Coscinodiscophyceae</taxon>
        <taxon>Thalassiosirophycidae</taxon>
        <taxon>Thalassiosirales</taxon>
        <taxon>Thalassiosiraceae</taxon>
        <taxon>Thalassiosira</taxon>
    </lineage>
</organism>
<comment type="similarity">
    <text evidence="2">Belongs to the TAPT1 family.</text>
</comment>
<feature type="compositionally biased region" description="Low complexity" evidence="6">
    <location>
        <begin position="350"/>
        <end position="380"/>
    </location>
</feature>
<accession>K0SA90</accession>
<evidence type="ECO:0000256" key="1">
    <source>
        <dbReference type="ARBA" id="ARBA00004141"/>
    </source>
</evidence>
<comment type="caution">
    <text evidence="7">The sequence shown here is derived from an EMBL/GenBank/DDBJ whole genome shotgun (WGS) entry which is preliminary data.</text>
</comment>
<feature type="compositionally biased region" description="Polar residues" evidence="6">
    <location>
        <begin position="461"/>
        <end position="470"/>
    </location>
</feature>
<evidence type="ECO:0000256" key="3">
    <source>
        <dbReference type="ARBA" id="ARBA00022692"/>
    </source>
</evidence>
<feature type="compositionally biased region" description="Low complexity" evidence="6">
    <location>
        <begin position="169"/>
        <end position="178"/>
    </location>
</feature>
<feature type="region of interest" description="Disordered" evidence="6">
    <location>
        <begin position="570"/>
        <end position="668"/>
    </location>
</feature>
<evidence type="ECO:0000256" key="4">
    <source>
        <dbReference type="ARBA" id="ARBA00022989"/>
    </source>
</evidence>
<dbReference type="PANTHER" id="PTHR13317">
    <property type="entry name" value="TRANSMEMBRANE ANTERIOR POSTERIOR TRANSFORMATION PROTEIN 1 HOMOLOG"/>
    <property type="match status" value="1"/>
</dbReference>